<dbReference type="EMBL" id="CM009755">
    <property type="protein sequence ID" value="PUZ49228.1"/>
    <property type="molecule type" value="Genomic_DNA"/>
</dbReference>
<reference evidence="1 2" key="1">
    <citation type="submission" date="2018-04" db="EMBL/GenBank/DDBJ databases">
        <title>WGS assembly of Panicum hallii var. hallii HAL2.</title>
        <authorList>
            <person name="Lovell J."/>
            <person name="Jenkins J."/>
            <person name="Lowry D."/>
            <person name="Mamidi S."/>
            <person name="Sreedasyam A."/>
            <person name="Weng X."/>
            <person name="Barry K."/>
            <person name="Bonette J."/>
            <person name="Campitelli B."/>
            <person name="Daum C."/>
            <person name="Gordon S."/>
            <person name="Gould B."/>
            <person name="Lipzen A."/>
            <person name="MacQueen A."/>
            <person name="Palacio-Mejia J."/>
            <person name="Plott C."/>
            <person name="Shakirov E."/>
            <person name="Shu S."/>
            <person name="Yoshinaga Y."/>
            <person name="Zane M."/>
            <person name="Rokhsar D."/>
            <person name="Grimwood J."/>
            <person name="Schmutz J."/>
            <person name="Juenger T."/>
        </authorList>
    </citation>
    <scope>NUCLEOTIDE SEQUENCE [LARGE SCALE GENOMIC DNA]</scope>
    <source>
        <strain evidence="2">cv. HAL2</strain>
    </source>
</reference>
<keyword evidence="2" id="KW-1185">Reference proteome</keyword>
<evidence type="ECO:0000313" key="1">
    <source>
        <dbReference type="EMBL" id="PUZ49228.1"/>
    </source>
</evidence>
<protein>
    <submittedName>
        <fullName evidence="1">Uncharacterized protein</fullName>
    </submittedName>
</protein>
<name>A0A2T7D0U7_9POAL</name>
<dbReference type="Gramene" id="PUZ49228">
    <property type="protein sequence ID" value="PUZ49228"/>
    <property type="gene ID" value="GQ55_7G309500"/>
</dbReference>
<evidence type="ECO:0000313" key="2">
    <source>
        <dbReference type="Proteomes" id="UP000244336"/>
    </source>
</evidence>
<sequence length="74" mass="7942">MSGRSWTLDGDEPIIPSFSFPTPGFTAPEQSGSDENGQRMASCITFSESFVRARCGKSLVISCYCSGGTCLCYL</sequence>
<proteinExistence type="predicted"/>
<gene>
    <name evidence="1" type="ORF">GQ55_7G309500</name>
</gene>
<accession>A0A2T7D0U7</accession>
<organism evidence="1 2">
    <name type="scientific">Panicum hallii var. hallii</name>
    <dbReference type="NCBI Taxonomy" id="1504633"/>
    <lineage>
        <taxon>Eukaryota</taxon>
        <taxon>Viridiplantae</taxon>
        <taxon>Streptophyta</taxon>
        <taxon>Embryophyta</taxon>
        <taxon>Tracheophyta</taxon>
        <taxon>Spermatophyta</taxon>
        <taxon>Magnoliopsida</taxon>
        <taxon>Liliopsida</taxon>
        <taxon>Poales</taxon>
        <taxon>Poaceae</taxon>
        <taxon>PACMAD clade</taxon>
        <taxon>Panicoideae</taxon>
        <taxon>Panicodae</taxon>
        <taxon>Paniceae</taxon>
        <taxon>Panicinae</taxon>
        <taxon>Panicum</taxon>
        <taxon>Panicum sect. Panicum</taxon>
    </lineage>
</organism>
<dbReference type="Proteomes" id="UP000244336">
    <property type="component" value="Chromosome 7"/>
</dbReference>
<dbReference type="AlphaFoldDB" id="A0A2T7D0U7"/>